<keyword evidence="3" id="KW-1185">Reference proteome</keyword>
<protein>
    <submittedName>
        <fullName evidence="2">Uncharacterized protein</fullName>
    </submittedName>
</protein>
<evidence type="ECO:0000256" key="1">
    <source>
        <dbReference type="SAM" id="MobiDB-lite"/>
    </source>
</evidence>
<feature type="region of interest" description="Disordered" evidence="1">
    <location>
        <begin position="132"/>
        <end position="170"/>
    </location>
</feature>
<gene>
    <name evidence="2" type="ORF">SVUK_LOCUS13159</name>
</gene>
<organism evidence="2 3">
    <name type="scientific">Strongylus vulgaris</name>
    <name type="common">Blood worm</name>
    <dbReference type="NCBI Taxonomy" id="40348"/>
    <lineage>
        <taxon>Eukaryota</taxon>
        <taxon>Metazoa</taxon>
        <taxon>Ecdysozoa</taxon>
        <taxon>Nematoda</taxon>
        <taxon>Chromadorea</taxon>
        <taxon>Rhabditida</taxon>
        <taxon>Rhabditina</taxon>
        <taxon>Rhabditomorpha</taxon>
        <taxon>Strongyloidea</taxon>
        <taxon>Strongylidae</taxon>
        <taxon>Strongylus</taxon>
    </lineage>
</organism>
<accession>A0A3P7IZ33</accession>
<sequence length="170" mass="18089">MLVSNCGGNAREVQIHYSLPAENSAGLSVQRTQGIPLDGEGETLILYLNCGLRRELSASVVLQQKTSFQRSVGCSESLGVARCQAMSLLRSRAQGEQLNQTGGLGALEPSDGLWLPSGDEGAPSAPCLLFNSSTDRSPCSSNARDLLEKTSPRSESLLIPCPDPRKKRSS</sequence>
<evidence type="ECO:0000313" key="3">
    <source>
        <dbReference type="Proteomes" id="UP000270094"/>
    </source>
</evidence>
<feature type="compositionally biased region" description="Polar residues" evidence="1">
    <location>
        <begin position="132"/>
        <end position="143"/>
    </location>
</feature>
<evidence type="ECO:0000313" key="2">
    <source>
        <dbReference type="EMBL" id="VDM78161.1"/>
    </source>
</evidence>
<dbReference type="Proteomes" id="UP000270094">
    <property type="component" value="Unassembled WGS sequence"/>
</dbReference>
<dbReference type="EMBL" id="UYYB01101170">
    <property type="protein sequence ID" value="VDM78161.1"/>
    <property type="molecule type" value="Genomic_DNA"/>
</dbReference>
<proteinExistence type="predicted"/>
<name>A0A3P7IZ33_STRVU</name>
<reference evidence="2 3" key="1">
    <citation type="submission" date="2018-11" db="EMBL/GenBank/DDBJ databases">
        <authorList>
            <consortium name="Pathogen Informatics"/>
        </authorList>
    </citation>
    <scope>NUCLEOTIDE SEQUENCE [LARGE SCALE GENOMIC DNA]</scope>
</reference>
<dbReference type="AlphaFoldDB" id="A0A3P7IZ33"/>